<feature type="transmembrane region" description="Helical" evidence="7">
    <location>
        <begin position="209"/>
        <end position="235"/>
    </location>
</feature>
<dbReference type="PANTHER" id="PTHR23517:SF13">
    <property type="entry name" value="MAJOR FACILITATOR SUPERFAMILY MFS_1"/>
    <property type="match status" value="1"/>
</dbReference>
<feature type="transmembrane region" description="Helical" evidence="7">
    <location>
        <begin position="71"/>
        <end position="89"/>
    </location>
</feature>
<dbReference type="InterPro" id="IPR011701">
    <property type="entry name" value="MFS"/>
</dbReference>
<feature type="transmembrane region" description="Helical" evidence="7">
    <location>
        <begin position="277"/>
        <end position="294"/>
    </location>
</feature>
<dbReference type="PANTHER" id="PTHR23517">
    <property type="entry name" value="RESISTANCE PROTEIN MDTM, PUTATIVE-RELATED-RELATED"/>
    <property type="match status" value="1"/>
</dbReference>
<keyword evidence="5 7" id="KW-1133">Transmembrane helix</keyword>
<keyword evidence="3" id="KW-1003">Cell membrane</keyword>
<keyword evidence="10" id="KW-1185">Reference proteome</keyword>
<organism evidence="9 10">
    <name type="scientific">Pseudolysinimonas kribbensis</name>
    <dbReference type="NCBI Taxonomy" id="433641"/>
    <lineage>
        <taxon>Bacteria</taxon>
        <taxon>Bacillati</taxon>
        <taxon>Actinomycetota</taxon>
        <taxon>Actinomycetes</taxon>
        <taxon>Micrococcales</taxon>
        <taxon>Microbacteriaceae</taxon>
        <taxon>Pseudolysinimonas</taxon>
    </lineage>
</organism>
<evidence type="ECO:0000256" key="5">
    <source>
        <dbReference type="ARBA" id="ARBA00022989"/>
    </source>
</evidence>
<proteinExistence type="predicted"/>
<feature type="transmembrane region" description="Helical" evidence="7">
    <location>
        <begin position="241"/>
        <end position="265"/>
    </location>
</feature>
<evidence type="ECO:0000256" key="6">
    <source>
        <dbReference type="ARBA" id="ARBA00023136"/>
    </source>
</evidence>
<dbReference type="PROSITE" id="PS50850">
    <property type="entry name" value="MFS"/>
    <property type="match status" value="1"/>
</dbReference>
<feature type="transmembrane region" description="Helical" evidence="7">
    <location>
        <begin position="9"/>
        <end position="30"/>
    </location>
</feature>
<evidence type="ECO:0000256" key="7">
    <source>
        <dbReference type="SAM" id="Phobius"/>
    </source>
</evidence>
<dbReference type="Proteomes" id="UP001157034">
    <property type="component" value="Unassembled WGS sequence"/>
</dbReference>
<evidence type="ECO:0000256" key="1">
    <source>
        <dbReference type="ARBA" id="ARBA00004651"/>
    </source>
</evidence>
<dbReference type="InterPro" id="IPR020846">
    <property type="entry name" value="MFS_dom"/>
</dbReference>
<feature type="transmembrane region" description="Helical" evidence="7">
    <location>
        <begin position="139"/>
        <end position="157"/>
    </location>
</feature>
<dbReference type="SUPFAM" id="SSF103473">
    <property type="entry name" value="MFS general substrate transporter"/>
    <property type="match status" value="1"/>
</dbReference>
<evidence type="ECO:0000256" key="4">
    <source>
        <dbReference type="ARBA" id="ARBA00022692"/>
    </source>
</evidence>
<dbReference type="RefSeq" id="WP_284254730.1">
    <property type="nucleotide sequence ID" value="NZ_BSVB01000001.1"/>
</dbReference>
<dbReference type="Pfam" id="PF07690">
    <property type="entry name" value="MFS_1"/>
    <property type="match status" value="1"/>
</dbReference>
<name>A0ABQ6K633_9MICO</name>
<evidence type="ECO:0000313" key="9">
    <source>
        <dbReference type="EMBL" id="GMA96086.1"/>
    </source>
</evidence>
<keyword evidence="4 7" id="KW-0812">Transmembrane</keyword>
<gene>
    <name evidence="9" type="ORF">GCM10025881_29100</name>
</gene>
<protein>
    <recommendedName>
        <fullName evidence="8">Major facilitator superfamily (MFS) profile domain-containing protein</fullName>
    </recommendedName>
</protein>
<comment type="subcellular location">
    <subcellularLocation>
        <location evidence="1">Cell membrane</location>
        <topology evidence="1">Multi-pass membrane protein</topology>
    </subcellularLocation>
</comment>
<sequence length="300" mass="31063">MRVRTVSPIAAMIAVAFMGSVVVTPLYPLYEKDFGFSPLVLTLVYAVYAVGNLLALLIFGQLADQLGRKRVALPAMGVAALGAVCFLLANGPALLAVGRLLVGIAVGILSSAGTAWIAERYGPRRRASASVVSASANMAGIALGPLLGGVLAQYAALPLRLPLIAYLVVLALVAVFLVFAHDDRPVQVQRVSELRLAPRIGLPRDRLGAFAAPALTAFITFALGGLFFALIPGIVRHDLHIANVALAGLPVVELGAVAAVVIVVARRLAPDAAMRTGLVLLIPAVVLVVVAQGVRSSCCC</sequence>
<evidence type="ECO:0000256" key="3">
    <source>
        <dbReference type="ARBA" id="ARBA00022475"/>
    </source>
</evidence>
<dbReference type="InterPro" id="IPR036259">
    <property type="entry name" value="MFS_trans_sf"/>
</dbReference>
<feature type="transmembrane region" description="Helical" evidence="7">
    <location>
        <begin position="163"/>
        <end position="180"/>
    </location>
</feature>
<comment type="caution">
    <text evidence="9">The sequence shown here is derived from an EMBL/GenBank/DDBJ whole genome shotgun (WGS) entry which is preliminary data.</text>
</comment>
<evidence type="ECO:0000259" key="8">
    <source>
        <dbReference type="PROSITE" id="PS50850"/>
    </source>
</evidence>
<feature type="transmembrane region" description="Helical" evidence="7">
    <location>
        <begin position="95"/>
        <end position="118"/>
    </location>
</feature>
<dbReference type="EMBL" id="BSVB01000001">
    <property type="protein sequence ID" value="GMA96086.1"/>
    <property type="molecule type" value="Genomic_DNA"/>
</dbReference>
<evidence type="ECO:0000256" key="2">
    <source>
        <dbReference type="ARBA" id="ARBA00022448"/>
    </source>
</evidence>
<dbReference type="InterPro" id="IPR050171">
    <property type="entry name" value="MFS_Transporters"/>
</dbReference>
<keyword evidence="2" id="KW-0813">Transport</keyword>
<accession>A0ABQ6K633</accession>
<keyword evidence="6 7" id="KW-0472">Membrane</keyword>
<dbReference type="Gene3D" id="1.20.1250.20">
    <property type="entry name" value="MFS general substrate transporter like domains"/>
    <property type="match status" value="1"/>
</dbReference>
<feature type="transmembrane region" description="Helical" evidence="7">
    <location>
        <begin position="36"/>
        <end position="59"/>
    </location>
</feature>
<feature type="domain" description="Major facilitator superfamily (MFS) profile" evidence="8">
    <location>
        <begin position="5"/>
        <end position="300"/>
    </location>
</feature>
<evidence type="ECO:0000313" key="10">
    <source>
        <dbReference type="Proteomes" id="UP001157034"/>
    </source>
</evidence>
<reference evidence="10" key="1">
    <citation type="journal article" date="2019" name="Int. J. Syst. Evol. Microbiol.">
        <title>The Global Catalogue of Microorganisms (GCM) 10K type strain sequencing project: providing services to taxonomists for standard genome sequencing and annotation.</title>
        <authorList>
            <consortium name="The Broad Institute Genomics Platform"/>
            <consortium name="The Broad Institute Genome Sequencing Center for Infectious Disease"/>
            <person name="Wu L."/>
            <person name="Ma J."/>
        </authorList>
    </citation>
    <scope>NUCLEOTIDE SEQUENCE [LARGE SCALE GENOMIC DNA]</scope>
    <source>
        <strain evidence="10">NBRC 108894</strain>
    </source>
</reference>